<dbReference type="RefSeq" id="WP_002509822.1">
    <property type="nucleotide sequence ID" value="NZ_AP019698.1"/>
</dbReference>
<evidence type="ECO:0000313" key="2">
    <source>
        <dbReference type="EMBL" id="GEP99592.1"/>
    </source>
</evidence>
<evidence type="ECO:0000313" key="5">
    <source>
        <dbReference type="Proteomes" id="UP000321598"/>
    </source>
</evidence>
<evidence type="ECO:0000313" key="3">
    <source>
        <dbReference type="EMBL" id="SUJ23090.1"/>
    </source>
</evidence>
<proteinExistence type="predicted"/>
<keyword evidence="1" id="KW-0472">Membrane</keyword>
<dbReference type="Proteomes" id="UP000321598">
    <property type="component" value="Unassembled WGS sequence"/>
</dbReference>
<evidence type="ECO:0000313" key="4">
    <source>
        <dbReference type="Proteomes" id="UP000254956"/>
    </source>
</evidence>
<dbReference type="Proteomes" id="UP000254956">
    <property type="component" value="Unassembled WGS sequence"/>
</dbReference>
<organism evidence="3 4">
    <name type="scientific">Staphylococcus arlettae</name>
    <dbReference type="NCBI Taxonomy" id="29378"/>
    <lineage>
        <taxon>Bacteria</taxon>
        <taxon>Bacillati</taxon>
        <taxon>Bacillota</taxon>
        <taxon>Bacilli</taxon>
        <taxon>Bacillales</taxon>
        <taxon>Staphylococcaceae</taxon>
        <taxon>Staphylococcus</taxon>
    </lineage>
</organism>
<dbReference type="EMBL" id="BKAV01000003">
    <property type="protein sequence ID" value="GEP99592.1"/>
    <property type="molecule type" value="Genomic_DNA"/>
</dbReference>
<keyword evidence="1" id="KW-1133">Transmembrane helix</keyword>
<reference evidence="3 4" key="1">
    <citation type="submission" date="2018-06" db="EMBL/GenBank/DDBJ databases">
        <authorList>
            <consortium name="Pathogen Informatics"/>
            <person name="Doyle S."/>
        </authorList>
    </citation>
    <scope>NUCLEOTIDE SEQUENCE [LARGE SCALE GENOMIC DNA]</scope>
    <source>
        <strain evidence="3 4">NCTC12413</strain>
    </source>
</reference>
<reference evidence="2 5" key="2">
    <citation type="submission" date="2019-07" db="EMBL/GenBank/DDBJ databases">
        <title>Whole genome shotgun sequence of Staphylococcus arlettae NBRC 109765.</title>
        <authorList>
            <person name="Hosoyama A."/>
            <person name="Uohara A."/>
            <person name="Ohji S."/>
            <person name="Ichikawa N."/>
        </authorList>
    </citation>
    <scope>NUCLEOTIDE SEQUENCE [LARGE SCALE GENOMIC DNA]</scope>
    <source>
        <strain evidence="2 5">NBRC 109765</strain>
    </source>
</reference>
<accession>A0A2T7BVE9</accession>
<dbReference type="GeneID" id="97288401"/>
<protein>
    <submittedName>
        <fullName evidence="3">Uncharacterized protein</fullName>
    </submittedName>
</protein>
<dbReference type="AlphaFoldDB" id="A0A2T7BVE9"/>
<keyword evidence="5" id="KW-1185">Reference proteome</keyword>
<feature type="transmembrane region" description="Helical" evidence="1">
    <location>
        <begin position="33"/>
        <end position="54"/>
    </location>
</feature>
<dbReference type="OrthoDB" id="2414119at2"/>
<dbReference type="EMBL" id="UGZE01000001">
    <property type="protein sequence ID" value="SUJ23090.1"/>
    <property type="molecule type" value="Genomic_DNA"/>
</dbReference>
<gene>
    <name evidence="3" type="ORF">NCTC12413_02097</name>
    <name evidence="2" type="ORF">SAR03_06300</name>
</gene>
<sequence>MKILAYLRLIAMVLIIFWVVRGVIMMIGDFMGVVAYNQQLVIVGLATILLSEFYRGRKASTALFAVGFLLIIFG</sequence>
<keyword evidence="1" id="KW-0812">Transmembrane</keyword>
<name>A0A2T7BVE9_9STAP</name>
<evidence type="ECO:0000256" key="1">
    <source>
        <dbReference type="SAM" id="Phobius"/>
    </source>
</evidence>
<feature type="transmembrane region" description="Helical" evidence="1">
    <location>
        <begin position="7"/>
        <end position="27"/>
    </location>
</feature>